<name>A0ABS8WMQ4_DATST</name>
<evidence type="ECO:0000313" key="3">
    <source>
        <dbReference type="EMBL" id="MCE3051269.1"/>
    </source>
</evidence>
<dbReference type="Proteomes" id="UP000823775">
    <property type="component" value="Unassembled WGS sequence"/>
</dbReference>
<feature type="transmembrane region" description="Helical" evidence="1">
    <location>
        <begin position="67"/>
        <end position="87"/>
    </location>
</feature>
<evidence type="ECO:0000259" key="2">
    <source>
        <dbReference type="Pfam" id="PF08268"/>
    </source>
</evidence>
<evidence type="ECO:0000313" key="4">
    <source>
        <dbReference type="Proteomes" id="UP000823775"/>
    </source>
</evidence>
<sequence>MRDTDFLNPSSDVISRFKIPIELQSLEFTLLKPVNGILCICGPLLSHVSYVYLWNPITGEFKALPKPIVQMGYVAVGFGFGFVPSTYDYKVVRLIKHERKSDSTGVAKSLEMRKIRLFGRVGVIPARIDFALVILLLIWRKKCLLRGIIKGRIVEQSLGAMKQMLYC</sequence>
<protein>
    <submittedName>
        <fullName evidence="3">Signal peptidase complex catalytic subunit</fullName>
    </submittedName>
</protein>
<dbReference type="InterPro" id="IPR013187">
    <property type="entry name" value="F-box-assoc_dom_typ3"/>
</dbReference>
<accession>A0ABS8WMQ4</accession>
<keyword evidence="1" id="KW-0812">Transmembrane</keyword>
<feature type="transmembrane region" description="Helical" evidence="1">
    <location>
        <begin position="34"/>
        <end position="55"/>
    </location>
</feature>
<dbReference type="Pfam" id="PF08268">
    <property type="entry name" value="FBA_3"/>
    <property type="match status" value="1"/>
</dbReference>
<keyword evidence="1" id="KW-0472">Membrane</keyword>
<comment type="caution">
    <text evidence="3">The sequence shown here is derived from an EMBL/GenBank/DDBJ whole genome shotgun (WGS) entry which is preliminary data.</text>
</comment>
<gene>
    <name evidence="3" type="primary">SEC11_3</name>
    <name evidence="3" type="ORF">HAX54_049305</name>
</gene>
<keyword evidence="4" id="KW-1185">Reference proteome</keyword>
<reference evidence="3 4" key="1">
    <citation type="journal article" date="2021" name="BMC Genomics">
        <title>Datura genome reveals duplications of psychoactive alkaloid biosynthetic genes and high mutation rate following tissue culture.</title>
        <authorList>
            <person name="Rajewski A."/>
            <person name="Carter-House D."/>
            <person name="Stajich J."/>
            <person name="Litt A."/>
        </authorList>
    </citation>
    <scope>NUCLEOTIDE SEQUENCE [LARGE SCALE GENOMIC DNA]</scope>
    <source>
        <strain evidence="3">AR-01</strain>
    </source>
</reference>
<organism evidence="3 4">
    <name type="scientific">Datura stramonium</name>
    <name type="common">Jimsonweed</name>
    <name type="synonym">Common thornapple</name>
    <dbReference type="NCBI Taxonomy" id="4076"/>
    <lineage>
        <taxon>Eukaryota</taxon>
        <taxon>Viridiplantae</taxon>
        <taxon>Streptophyta</taxon>
        <taxon>Embryophyta</taxon>
        <taxon>Tracheophyta</taxon>
        <taxon>Spermatophyta</taxon>
        <taxon>Magnoliopsida</taxon>
        <taxon>eudicotyledons</taxon>
        <taxon>Gunneridae</taxon>
        <taxon>Pentapetalae</taxon>
        <taxon>asterids</taxon>
        <taxon>lamiids</taxon>
        <taxon>Solanales</taxon>
        <taxon>Solanaceae</taxon>
        <taxon>Solanoideae</taxon>
        <taxon>Datureae</taxon>
        <taxon>Datura</taxon>
    </lineage>
</organism>
<proteinExistence type="predicted"/>
<feature type="transmembrane region" description="Helical" evidence="1">
    <location>
        <begin position="117"/>
        <end position="139"/>
    </location>
</feature>
<feature type="domain" description="F-box associated beta-propeller type 3" evidence="2">
    <location>
        <begin position="9"/>
        <end position="101"/>
    </location>
</feature>
<dbReference type="EMBL" id="JACEIK010008324">
    <property type="protein sequence ID" value="MCE3051269.1"/>
    <property type="molecule type" value="Genomic_DNA"/>
</dbReference>
<evidence type="ECO:0000256" key="1">
    <source>
        <dbReference type="SAM" id="Phobius"/>
    </source>
</evidence>
<keyword evidence="1" id="KW-1133">Transmembrane helix</keyword>